<reference evidence="1 2" key="1">
    <citation type="submission" date="2023-07" db="EMBL/GenBank/DDBJ databases">
        <title>Comparative genomics of wheat-associated soil bacteria to identify genetic determinants of phenazine resistance.</title>
        <authorList>
            <person name="Mouncey N."/>
        </authorList>
    </citation>
    <scope>NUCLEOTIDE SEQUENCE [LARGE SCALE GENOMIC DNA]</scope>
    <source>
        <strain evidence="1 2">B2I6</strain>
    </source>
</reference>
<dbReference type="SUPFAM" id="SSF53474">
    <property type="entry name" value="alpha/beta-Hydrolases"/>
    <property type="match status" value="1"/>
</dbReference>
<dbReference type="InterPro" id="IPR029058">
    <property type="entry name" value="AB_hydrolase_fold"/>
</dbReference>
<accession>A0ABU0NIT2</accession>
<proteinExistence type="predicted"/>
<dbReference type="RefSeq" id="WP_307167853.1">
    <property type="nucleotide sequence ID" value="NZ_JAUSWV010000002.1"/>
</dbReference>
<organism evidence="1 2">
    <name type="scientific">Streptomyces rishiriensis</name>
    <dbReference type="NCBI Taxonomy" id="68264"/>
    <lineage>
        <taxon>Bacteria</taxon>
        <taxon>Bacillati</taxon>
        <taxon>Actinomycetota</taxon>
        <taxon>Actinomycetes</taxon>
        <taxon>Kitasatosporales</taxon>
        <taxon>Streptomycetaceae</taxon>
        <taxon>Streptomyces</taxon>
    </lineage>
</organism>
<name>A0ABU0NIT2_STRRH</name>
<dbReference type="EMBL" id="JAUSWV010000002">
    <property type="protein sequence ID" value="MDQ0578728.1"/>
    <property type="molecule type" value="Genomic_DNA"/>
</dbReference>
<protein>
    <submittedName>
        <fullName evidence="1">Uncharacterized protein</fullName>
    </submittedName>
</protein>
<evidence type="ECO:0000313" key="2">
    <source>
        <dbReference type="Proteomes" id="UP001230654"/>
    </source>
</evidence>
<comment type="caution">
    <text evidence="1">The sequence shown here is derived from an EMBL/GenBank/DDBJ whole genome shotgun (WGS) entry which is preliminary data.</text>
</comment>
<dbReference type="Proteomes" id="UP001230654">
    <property type="component" value="Unassembled WGS sequence"/>
</dbReference>
<dbReference type="Gene3D" id="3.40.50.1820">
    <property type="entry name" value="alpha/beta hydrolase"/>
    <property type="match status" value="1"/>
</dbReference>
<gene>
    <name evidence="1" type="ORF">QF030_000906</name>
</gene>
<evidence type="ECO:0000313" key="1">
    <source>
        <dbReference type="EMBL" id="MDQ0578728.1"/>
    </source>
</evidence>
<keyword evidence="2" id="KW-1185">Reference proteome</keyword>
<sequence>MSQEHNQLAYDLDGTGPLLVAVHGITENRSFWDPVCLQQHFRVPRVDRASACGQPGAAEDELSWLPARWPKLPTRANRATGATAWCTYWRRRPARY</sequence>